<dbReference type="Proteomes" id="UP000531594">
    <property type="component" value="Unassembled WGS sequence"/>
</dbReference>
<protein>
    <submittedName>
        <fullName evidence="1">Biotin synthase-related radical SAM superfamily protein</fullName>
    </submittedName>
</protein>
<comment type="caution">
    <text evidence="1">The sequence shown here is derived from an EMBL/GenBank/DDBJ whole genome shotgun (WGS) entry which is preliminary data.</text>
</comment>
<dbReference type="EMBL" id="JACHGK010000011">
    <property type="protein sequence ID" value="MBB6446456.1"/>
    <property type="molecule type" value="Genomic_DNA"/>
</dbReference>
<sequence length="127" mass="14950">MKQFTFDQSFQEVEIAGVIYKVDMSDDKVREYQKSFQKYYVESQQLSQTDVEKMSADEQLELYNKTLEAMKEVTEVILGEGTFAELYEKSGKSTRNYMKLLLFIADIFSDQFEDVKNDALNKYLNKK</sequence>
<name>A0A7X0LVX0_9BACI</name>
<organism evidence="1 2">
    <name type="scientific">Bacillus benzoevorans</name>
    <dbReference type="NCBI Taxonomy" id="1456"/>
    <lineage>
        <taxon>Bacteria</taxon>
        <taxon>Bacillati</taxon>
        <taxon>Bacillota</taxon>
        <taxon>Bacilli</taxon>
        <taxon>Bacillales</taxon>
        <taxon>Bacillaceae</taxon>
        <taxon>Bacillus</taxon>
    </lineage>
</organism>
<proteinExistence type="predicted"/>
<accession>A0A7X0LVX0</accession>
<reference evidence="1 2" key="1">
    <citation type="submission" date="2020-08" db="EMBL/GenBank/DDBJ databases">
        <title>Genomic Encyclopedia of Type Strains, Phase IV (KMG-IV): sequencing the most valuable type-strain genomes for metagenomic binning, comparative biology and taxonomic classification.</title>
        <authorList>
            <person name="Goeker M."/>
        </authorList>
    </citation>
    <scope>NUCLEOTIDE SEQUENCE [LARGE SCALE GENOMIC DNA]</scope>
    <source>
        <strain evidence="1 2">DSM 5391</strain>
    </source>
</reference>
<dbReference type="AlphaFoldDB" id="A0A7X0LVX0"/>
<evidence type="ECO:0000313" key="2">
    <source>
        <dbReference type="Proteomes" id="UP000531594"/>
    </source>
</evidence>
<gene>
    <name evidence="1" type="ORF">HNR53_003115</name>
</gene>
<keyword evidence="2" id="KW-1185">Reference proteome</keyword>
<evidence type="ECO:0000313" key="1">
    <source>
        <dbReference type="EMBL" id="MBB6446456.1"/>
    </source>
</evidence>
<dbReference type="RefSeq" id="WP_184527477.1">
    <property type="nucleotide sequence ID" value="NZ_JACHGK010000011.1"/>
</dbReference>